<feature type="region of interest" description="Disordered" evidence="19">
    <location>
        <begin position="95"/>
        <end position="117"/>
    </location>
</feature>
<reference evidence="23" key="2">
    <citation type="submission" date="2025-08" db="UniProtKB">
        <authorList>
            <consortium name="RefSeq"/>
        </authorList>
    </citation>
    <scope>IDENTIFICATION</scope>
    <source>
        <strain evidence="23">J_2021</strain>
        <tissue evidence="23">Erythrocytes</tissue>
    </source>
</reference>
<dbReference type="OMA" id="YMKQMIA"/>
<dbReference type="Pfam" id="PF06657">
    <property type="entry name" value="Cep57_MT_bd"/>
    <property type="match status" value="1"/>
</dbReference>
<dbReference type="RefSeq" id="XP_018105836.1">
    <property type="nucleotide sequence ID" value="XM_018250347.2"/>
</dbReference>
<feature type="compositionally biased region" description="Basic and acidic residues" evidence="19">
    <location>
        <begin position="434"/>
        <end position="459"/>
    </location>
</feature>
<dbReference type="PANTHER" id="PTHR19336:SF11">
    <property type="entry name" value="CENTROSOMAL PROTEIN OF 57 KDA"/>
    <property type="match status" value="1"/>
</dbReference>
<comment type="similarity">
    <text evidence="4">Belongs to the translokin family.</text>
</comment>
<keyword evidence="22" id="KW-1185">Reference proteome</keyword>
<evidence type="ECO:0000256" key="2">
    <source>
        <dbReference type="ARBA" id="ARBA00004300"/>
    </source>
</evidence>
<evidence type="ECO:0000256" key="14">
    <source>
        <dbReference type="ARBA" id="ARBA00063967"/>
    </source>
</evidence>
<evidence type="ECO:0000256" key="15">
    <source>
        <dbReference type="ARBA" id="ARBA00070483"/>
    </source>
</evidence>
<dbReference type="FunFam" id="1.20.58.90:FF:000003">
    <property type="entry name" value="Centrosomal protein of 57 kDa"/>
    <property type="match status" value="1"/>
</dbReference>
<evidence type="ECO:0000259" key="21">
    <source>
        <dbReference type="Pfam" id="PF14073"/>
    </source>
</evidence>
<evidence type="ECO:0000256" key="6">
    <source>
        <dbReference type="ARBA" id="ARBA00022701"/>
    </source>
</evidence>
<evidence type="ECO:0000313" key="22">
    <source>
        <dbReference type="Proteomes" id="UP000186698"/>
    </source>
</evidence>
<evidence type="ECO:0000256" key="5">
    <source>
        <dbReference type="ARBA" id="ARBA00022490"/>
    </source>
</evidence>
<dbReference type="Xenbase" id="XB-GENE-17344547">
    <property type="gene designation" value="cep57.S"/>
</dbReference>
<dbReference type="PANTHER" id="PTHR19336">
    <property type="entry name" value="UNCHARACTERIZED DUF1167"/>
    <property type="match status" value="1"/>
</dbReference>
<evidence type="ECO:0000256" key="18">
    <source>
        <dbReference type="SAM" id="Coils"/>
    </source>
</evidence>
<dbReference type="GO" id="GO:0005813">
    <property type="term" value="C:centrosome"/>
    <property type="evidence" value="ECO:0000318"/>
    <property type="project" value="GO_Central"/>
</dbReference>
<gene>
    <name evidence="23 24" type="primary">cep57.S</name>
</gene>
<evidence type="ECO:0000256" key="10">
    <source>
        <dbReference type="ARBA" id="ARBA00023328"/>
    </source>
</evidence>
<organism evidence="22 23">
    <name type="scientific">Xenopus laevis</name>
    <name type="common">African clawed frog</name>
    <dbReference type="NCBI Taxonomy" id="8355"/>
    <lineage>
        <taxon>Eukaryota</taxon>
        <taxon>Metazoa</taxon>
        <taxon>Chordata</taxon>
        <taxon>Craniata</taxon>
        <taxon>Vertebrata</taxon>
        <taxon>Euteleostomi</taxon>
        <taxon>Amphibia</taxon>
        <taxon>Batrachia</taxon>
        <taxon>Anura</taxon>
        <taxon>Pipoidea</taxon>
        <taxon>Pipidae</taxon>
        <taxon>Xenopodinae</taxon>
        <taxon>Xenopus</taxon>
        <taxon>Xenopus</taxon>
    </lineage>
</organism>
<dbReference type="PaxDb" id="8355-A0A1L8HAZ6"/>
<dbReference type="GeneID" id="108710009"/>
<keyword evidence="5" id="KW-0963">Cytoplasm</keyword>
<dbReference type="InterPro" id="IPR051756">
    <property type="entry name" value="Centrosomal_MT-associated"/>
</dbReference>
<proteinExistence type="inferred from homology"/>
<accession>A0A1L8HAZ6</accession>
<evidence type="ECO:0000259" key="20">
    <source>
        <dbReference type="Pfam" id="PF06657"/>
    </source>
</evidence>
<dbReference type="KEGG" id="xla:108710009"/>
<dbReference type="GO" id="GO:0043015">
    <property type="term" value="F:gamma-tubulin binding"/>
    <property type="evidence" value="ECO:0007669"/>
    <property type="project" value="InterPro"/>
</dbReference>
<evidence type="ECO:0000256" key="8">
    <source>
        <dbReference type="ARBA" id="ARBA00023054"/>
    </source>
</evidence>
<reference evidence="22" key="1">
    <citation type="submission" date="2024-06" db="UniProtKB">
        <authorList>
            <consortium name="RefSeq"/>
        </authorList>
    </citation>
    <scope>NUCLEOTIDE SEQUENCE [LARGE SCALE GENOMIC DNA]</scope>
    <source>
        <strain evidence="22">J_2021</strain>
    </source>
</reference>
<feature type="coiled-coil region" evidence="18">
    <location>
        <begin position="200"/>
        <end position="227"/>
    </location>
</feature>
<evidence type="ECO:0000256" key="17">
    <source>
        <dbReference type="ARBA" id="ARBA00079349"/>
    </source>
</evidence>
<evidence type="ECO:0000256" key="13">
    <source>
        <dbReference type="ARBA" id="ARBA00055384"/>
    </source>
</evidence>
<name>A0A1L8HAZ6_XENLA</name>
<evidence type="ECO:0000256" key="4">
    <source>
        <dbReference type="ARBA" id="ARBA00008179"/>
    </source>
</evidence>
<dbReference type="Gene3D" id="1.20.58.90">
    <property type="match status" value="1"/>
</dbReference>
<evidence type="ECO:0000256" key="7">
    <source>
        <dbReference type="ARBA" id="ARBA00022838"/>
    </source>
</evidence>
<evidence type="ECO:0000256" key="9">
    <source>
        <dbReference type="ARBA" id="ARBA00023212"/>
    </source>
</evidence>
<feature type="domain" description="Cep57 centrosome microtubule-binding" evidence="20">
    <location>
        <begin position="347"/>
        <end position="412"/>
    </location>
</feature>
<evidence type="ECO:0000256" key="11">
    <source>
        <dbReference type="ARBA" id="ARBA00041218"/>
    </source>
</evidence>
<evidence type="ECO:0000256" key="19">
    <source>
        <dbReference type="SAM" id="MobiDB-lite"/>
    </source>
</evidence>
<dbReference type="OrthoDB" id="76453at2759"/>
<comment type="subcellular location">
    <subcellularLocation>
        <location evidence="3">Chromosome</location>
        <location evidence="3">Centromere</location>
        <location evidence="3">Kinetochore</location>
    </subcellularLocation>
    <subcellularLocation>
        <location evidence="2">Cytoplasm</location>
        <location evidence="2">Cytoskeleton</location>
        <location evidence="2">Microtubule organizing center</location>
        <location evidence="2">Centrosome</location>
    </subcellularLocation>
    <subcellularLocation>
        <location evidence="1">Cytoplasm</location>
        <location evidence="1">Cytoskeleton</location>
        <location evidence="1">Spindle</location>
    </subcellularLocation>
</comment>
<keyword evidence="10" id="KW-0137">Centromere</keyword>
<keyword evidence="9" id="KW-0206">Cytoskeleton</keyword>
<evidence type="ECO:0000256" key="3">
    <source>
        <dbReference type="ARBA" id="ARBA00004629"/>
    </source>
</evidence>
<dbReference type="Proteomes" id="UP000186698">
    <property type="component" value="Chromosome 2S"/>
</dbReference>
<dbReference type="InterPro" id="IPR025913">
    <property type="entry name" value="Cep57_CLD"/>
</dbReference>
<comment type="subunit">
    <text evidence="14">Interacts with clip1, mis12, ndc80 and zwint. Interacts with gamma-tubulin.</text>
</comment>
<keyword evidence="8 18" id="KW-0175">Coiled coil</keyword>
<dbReference type="Bgee" id="108710009">
    <property type="expression patterns" value="Expressed in testis and 19 other cell types or tissues"/>
</dbReference>
<dbReference type="STRING" id="8355.A0A1L8HAZ6"/>
<dbReference type="GO" id="GO:0000776">
    <property type="term" value="C:kinetochore"/>
    <property type="evidence" value="ECO:0007669"/>
    <property type="project" value="UniProtKB-KW"/>
</dbReference>
<dbReference type="AlphaFoldDB" id="A0A1L8HAZ6"/>
<evidence type="ECO:0000256" key="16">
    <source>
        <dbReference type="ARBA" id="ARBA00074214"/>
    </source>
</evidence>
<feature type="region of interest" description="Disordered" evidence="19">
    <location>
        <begin position="248"/>
        <end position="273"/>
    </location>
</feature>
<feature type="region of interest" description="Disordered" evidence="19">
    <location>
        <begin position="1"/>
        <end position="31"/>
    </location>
</feature>
<dbReference type="GO" id="GO:0042802">
    <property type="term" value="F:identical protein binding"/>
    <property type="evidence" value="ECO:0007669"/>
    <property type="project" value="InterPro"/>
</dbReference>
<dbReference type="AGR" id="Xenbase:XB-GENE-17344547"/>
<feature type="region of interest" description="Disordered" evidence="19">
    <location>
        <begin position="427"/>
        <end position="461"/>
    </location>
</feature>
<dbReference type="GO" id="GO:0005874">
    <property type="term" value="C:microtubule"/>
    <property type="evidence" value="ECO:0007669"/>
    <property type="project" value="UniProtKB-KW"/>
</dbReference>
<evidence type="ECO:0000256" key="12">
    <source>
        <dbReference type="ARBA" id="ARBA00042578"/>
    </source>
</evidence>
<evidence type="ECO:0000313" key="23">
    <source>
        <dbReference type="RefSeq" id="XP_018105836.1"/>
    </source>
</evidence>
<keyword evidence="7" id="KW-0995">Kinetochore</keyword>
<dbReference type="GO" id="GO:0005819">
    <property type="term" value="C:spindle"/>
    <property type="evidence" value="ECO:0007669"/>
    <property type="project" value="UniProtKB-SubCell"/>
</dbReference>
<dbReference type="GO" id="GO:0008017">
    <property type="term" value="F:microtubule binding"/>
    <property type="evidence" value="ECO:0000318"/>
    <property type="project" value="GO_Central"/>
</dbReference>
<comment type="function">
    <text evidence="13">Required for spindle microtubule attachment to both kinetochores and centrosomes. Also functions to tether minus-ends of spindle microtubules to centrosomes. May act by forming ring-like structures around microtubules, or by serving as a cross-linker or scaffold at the attachment site.</text>
</comment>
<evidence type="ECO:0000313" key="24">
    <source>
        <dbReference type="Xenbase" id="XB-GENE-17344547"/>
    </source>
</evidence>
<feature type="domain" description="Cep57 centrosome localisation" evidence="21">
    <location>
        <begin position="65"/>
        <end position="242"/>
    </location>
</feature>
<keyword evidence="6" id="KW-0493">Microtubule</keyword>
<dbReference type="CTD" id="108710009"/>
<sequence>MAASAYPWKPLHSPMVGNAKDQSRIDGESASSYAAFPRGKPFINSELLHSPGKPVLVYPESNSRAIFSALKNLQEKIRKLELERLNAEQNMKRLSDETQEHKERLDMQVHSRDQLKEDVSKQNKDLCGQLSAAETRCRLLEKQLEYMRNMVKNAESERTSVLEKQVSVEGKRVVEKLDIKARLEKLDMLEQEYLKLTTMQVLAEKKISEIEQKLREEEHQRKLVQEKAAQLQTGLETNRILLRSLTPPAKPVKAKSTKSLQPDKKPIHSSVSHLQPHYRLSLGDVPFVAGKSTGTSYSVRANVQHVLHLMKQHNKVLCNDRVVSDQPVERKESAVRWKTDPVLSSRSYQDLSEVLLTLEDEFGQMSFDHQELVKQIQEAHSDRLKEDLERELESLVKRMEAKADQITKVQKHHAMLGKLFGQAKVKKKGTIEAQSKDRRHFSDGEKARVSKDKPGEKSRKSLQLLRDMQTLQTSLQKEDISWNC</sequence>
<evidence type="ECO:0000256" key="1">
    <source>
        <dbReference type="ARBA" id="ARBA00004186"/>
    </source>
</evidence>
<dbReference type="Pfam" id="PF14073">
    <property type="entry name" value="Cep57_CLD"/>
    <property type="match status" value="1"/>
</dbReference>
<protein>
    <recommendedName>
        <fullName evidence="15">Centrosomal protein CEP57L1</fullName>
    </recommendedName>
    <alternativeName>
        <fullName evidence="11">Centrosomal protein 57kDa-like protein 1</fullName>
    </alternativeName>
    <alternativeName>
        <fullName evidence="16">Centrosomal protein cep57l1</fullName>
    </alternativeName>
    <alternativeName>
        <fullName evidence="17">Centrosomal protein of 57 kDa</fullName>
    </alternativeName>
    <alternativeName>
        <fullName evidence="12">Cep57-related protein</fullName>
    </alternativeName>
</protein>
<dbReference type="InterPro" id="IPR024957">
    <property type="entry name" value="Cep57_MT-bd_dom"/>
</dbReference>